<dbReference type="Pfam" id="PF00269">
    <property type="entry name" value="SASP"/>
    <property type="match status" value="1"/>
</dbReference>
<accession>A0A9J6P5M5</accession>
<dbReference type="InterPro" id="IPR038300">
    <property type="entry name" value="SASP_sf_alpha/beta"/>
</dbReference>
<organism evidence="2 3">
    <name type="scientific">Oceanirhabdus seepicola</name>
    <dbReference type="NCBI Taxonomy" id="2828781"/>
    <lineage>
        <taxon>Bacteria</taxon>
        <taxon>Bacillati</taxon>
        <taxon>Bacillota</taxon>
        <taxon>Clostridia</taxon>
        <taxon>Eubacteriales</taxon>
        <taxon>Clostridiaceae</taxon>
        <taxon>Oceanirhabdus</taxon>
    </lineage>
</organism>
<dbReference type="GO" id="GO:0006265">
    <property type="term" value="P:DNA topological change"/>
    <property type="evidence" value="ECO:0007669"/>
    <property type="project" value="InterPro"/>
</dbReference>
<dbReference type="EMBL" id="JAGSOJ010000004">
    <property type="protein sequence ID" value="MCM1991540.1"/>
    <property type="molecule type" value="Genomic_DNA"/>
</dbReference>
<dbReference type="InterPro" id="IPR001448">
    <property type="entry name" value="SASP_alpha/beta-type"/>
</dbReference>
<reference evidence="2" key="2">
    <citation type="submission" date="2021-04" db="EMBL/GenBank/DDBJ databases">
        <authorList>
            <person name="Dong X."/>
        </authorList>
    </citation>
    <scope>NUCLEOTIDE SEQUENCE</scope>
    <source>
        <strain evidence="2">ZWT</strain>
    </source>
</reference>
<dbReference type="GO" id="GO:0003690">
    <property type="term" value="F:double-stranded DNA binding"/>
    <property type="evidence" value="ECO:0007669"/>
    <property type="project" value="InterPro"/>
</dbReference>
<evidence type="ECO:0000256" key="1">
    <source>
        <dbReference type="ARBA" id="ARBA00003863"/>
    </source>
</evidence>
<dbReference type="Proteomes" id="UP001056429">
    <property type="component" value="Unassembled WGS sequence"/>
</dbReference>
<dbReference type="RefSeq" id="WP_250860666.1">
    <property type="nucleotide sequence ID" value="NZ_JAGSOJ010000004.1"/>
</dbReference>
<sequence>MTNRPVVPSKKGELEKFKMEVAKELHLENQVTNNVNNHPYMGNMTSQTAGKMARAGNVGGEMTRRMIKAQEEKMINKR</sequence>
<comment type="function">
    <text evidence="1">SASP are bound to spore DNA. They are double-stranded DNA-binding proteins that cause DNA to change to an a-like conformation. They protect the DNA backbone from chemical and enzymatic cleavage and are thus involved in dormant spore's high resistance to UV light.</text>
</comment>
<keyword evidence="3" id="KW-1185">Reference proteome</keyword>
<evidence type="ECO:0000313" key="3">
    <source>
        <dbReference type="Proteomes" id="UP001056429"/>
    </source>
</evidence>
<name>A0A9J6P5M5_9CLOT</name>
<evidence type="ECO:0000313" key="2">
    <source>
        <dbReference type="EMBL" id="MCM1991540.1"/>
    </source>
</evidence>
<gene>
    <name evidence="2" type="ORF">KDK92_17535</name>
</gene>
<dbReference type="Gene3D" id="6.10.10.80">
    <property type="entry name" value="Small, acid-soluble spore protein, alpha/beta type-like"/>
    <property type="match status" value="1"/>
</dbReference>
<protein>
    <submittedName>
        <fullName evidence="2">Alpha/beta-type small acid-soluble spore protein</fullName>
    </submittedName>
</protein>
<reference evidence="2" key="1">
    <citation type="journal article" date="2021" name="mSystems">
        <title>Bacteria and Archaea Synergistically Convert Glycine Betaine to Biogenic Methane in the Formosa Cold Seep of the South China Sea.</title>
        <authorList>
            <person name="Li L."/>
            <person name="Zhang W."/>
            <person name="Zhang S."/>
            <person name="Song L."/>
            <person name="Sun Q."/>
            <person name="Zhang H."/>
            <person name="Xiang H."/>
            <person name="Dong X."/>
        </authorList>
    </citation>
    <scope>NUCLEOTIDE SEQUENCE</scope>
    <source>
        <strain evidence="2">ZWT</strain>
    </source>
</reference>
<dbReference type="AlphaFoldDB" id="A0A9J6P5M5"/>
<comment type="caution">
    <text evidence="2">The sequence shown here is derived from an EMBL/GenBank/DDBJ whole genome shotgun (WGS) entry which is preliminary data.</text>
</comment>
<proteinExistence type="predicted"/>